<reference evidence="8 9" key="1">
    <citation type="journal article" date="2019" name="Science, e1252229">
        <title>Invertible promoters mediate bacterial phase variation, antibiotic resistance, and host adaptation in the gut.</title>
        <authorList>
            <person name="Jiang X."/>
            <person name="Hall A.B."/>
            <person name="Arthur T.D."/>
            <person name="Plichta D.R."/>
            <person name="Covington C.T."/>
            <person name="Poyet M."/>
            <person name="Crothers J."/>
            <person name="Moses P.L."/>
            <person name="Tolonen A.C."/>
            <person name="Vlamakis H."/>
            <person name="Alm E.J."/>
            <person name="Xavier R.J."/>
        </authorList>
    </citation>
    <scope>NUCLEOTIDE SEQUENCE [LARGE SCALE GENOMIC DNA]</scope>
    <source>
        <strain evidence="9">aa_0143</strain>
    </source>
</reference>
<evidence type="ECO:0000256" key="3">
    <source>
        <dbReference type="ARBA" id="ARBA00022763"/>
    </source>
</evidence>
<dbReference type="Proteomes" id="UP000292665">
    <property type="component" value="Unassembled WGS sequence"/>
</dbReference>
<dbReference type="GO" id="GO:0008270">
    <property type="term" value="F:zinc ion binding"/>
    <property type="evidence" value="ECO:0007669"/>
    <property type="project" value="UniProtKB-UniRule"/>
</dbReference>
<comment type="similarity">
    <text evidence="1 7">Belongs to the AP endonuclease 2 family.</text>
</comment>
<accession>A0A414U4L1</accession>
<keyword evidence="5 7" id="KW-0862">Zinc</keyword>
<evidence type="ECO:0000256" key="1">
    <source>
        <dbReference type="ARBA" id="ARBA00005340"/>
    </source>
</evidence>
<organism evidence="8 9">
    <name type="scientific">[Ruminococcus] torques</name>
    <dbReference type="NCBI Taxonomy" id="33039"/>
    <lineage>
        <taxon>Bacteria</taxon>
        <taxon>Bacillati</taxon>
        <taxon>Bacillota</taxon>
        <taxon>Clostridia</taxon>
        <taxon>Lachnospirales</taxon>
        <taxon>Lachnospiraceae</taxon>
        <taxon>Mediterraneibacter</taxon>
    </lineage>
</organism>
<name>A0A414U4L1_9FIRM</name>
<feature type="binding site" evidence="7">
    <location>
        <position position="144"/>
    </location>
    <ligand>
        <name>Zn(2+)</name>
        <dbReference type="ChEBI" id="CHEBI:29105"/>
        <label>2</label>
    </ligand>
</feature>
<dbReference type="GO" id="GO:0008833">
    <property type="term" value="F:deoxyribonuclease IV (phage-T4-induced) activity"/>
    <property type="evidence" value="ECO:0007669"/>
    <property type="project" value="UniProtKB-UniRule"/>
</dbReference>
<gene>
    <name evidence="7" type="primary">nfo</name>
    <name evidence="8" type="ORF">EAI93_01085</name>
</gene>
<keyword evidence="7" id="KW-0255">Endonuclease</keyword>
<evidence type="ECO:0000256" key="4">
    <source>
        <dbReference type="ARBA" id="ARBA00022801"/>
    </source>
</evidence>
<dbReference type="PROSITE" id="PS00731">
    <property type="entry name" value="AP_NUCLEASE_F2_3"/>
    <property type="match status" value="1"/>
</dbReference>
<comment type="caution">
    <text evidence="8">The sequence shown here is derived from an EMBL/GenBank/DDBJ whole genome shotgun (WGS) entry which is preliminary data.</text>
</comment>
<feature type="binding site" evidence="7">
    <location>
        <position position="109"/>
    </location>
    <ligand>
        <name>Zn(2+)</name>
        <dbReference type="ChEBI" id="CHEBI:29105"/>
        <label>1</label>
    </ligand>
</feature>
<dbReference type="CDD" id="cd00019">
    <property type="entry name" value="AP2Ec"/>
    <property type="match status" value="1"/>
</dbReference>
<dbReference type="EMBL" id="RCYR01000001">
    <property type="protein sequence ID" value="RYS82327.1"/>
    <property type="molecule type" value="Genomic_DNA"/>
</dbReference>
<evidence type="ECO:0000256" key="5">
    <source>
        <dbReference type="ARBA" id="ARBA00022833"/>
    </source>
</evidence>
<feature type="binding site" evidence="7">
    <location>
        <position position="144"/>
    </location>
    <ligand>
        <name>Zn(2+)</name>
        <dbReference type="ChEBI" id="CHEBI:29105"/>
        <label>1</label>
    </ligand>
</feature>
<feature type="binding site" evidence="7">
    <location>
        <position position="68"/>
    </location>
    <ligand>
        <name>Zn(2+)</name>
        <dbReference type="ChEBI" id="CHEBI:29105"/>
        <label>1</label>
    </ligand>
</feature>
<evidence type="ECO:0000256" key="7">
    <source>
        <dbReference type="HAMAP-Rule" id="MF_00152"/>
    </source>
</evidence>
<dbReference type="SUPFAM" id="SSF51658">
    <property type="entry name" value="Xylose isomerase-like"/>
    <property type="match status" value="1"/>
</dbReference>
<dbReference type="NCBIfam" id="TIGR00587">
    <property type="entry name" value="nfo"/>
    <property type="match status" value="1"/>
</dbReference>
<comment type="cofactor">
    <cofactor evidence="7">
        <name>Zn(2+)</name>
        <dbReference type="ChEBI" id="CHEBI:29105"/>
    </cofactor>
    <text evidence="7">Binds 3 Zn(2+) ions.</text>
</comment>
<comment type="function">
    <text evidence="7">Endonuclease IV plays a role in DNA repair. It cleaves phosphodiester bonds at apurinic or apyrimidinic (AP) sites, generating a 3'-hydroxyl group and a 5'-terminal sugar phosphate.</text>
</comment>
<evidence type="ECO:0000256" key="6">
    <source>
        <dbReference type="ARBA" id="ARBA00023204"/>
    </source>
</evidence>
<feature type="binding site" evidence="7">
    <location>
        <position position="213"/>
    </location>
    <ligand>
        <name>Zn(2+)</name>
        <dbReference type="ChEBI" id="CHEBI:29105"/>
        <label>2</label>
    </ligand>
</feature>
<feature type="binding site" evidence="7">
    <location>
        <position position="228"/>
    </location>
    <ligand>
        <name>Zn(2+)</name>
        <dbReference type="ChEBI" id="CHEBI:29105"/>
        <label>3</label>
    </ligand>
</feature>
<keyword evidence="4 7" id="KW-0378">Hydrolase</keyword>
<feature type="binding site" evidence="7">
    <location>
        <position position="178"/>
    </location>
    <ligand>
        <name>Zn(2+)</name>
        <dbReference type="ChEBI" id="CHEBI:29105"/>
        <label>2</label>
    </ligand>
</feature>
<evidence type="ECO:0000313" key="9">
    <source>
        <dbReference type="Proteomes" id="UP000292665"/>
    </source>
</evidence>
<evidence type="ECO:0000313" key="8">
    <source>
        <dbReference type="EMBL" id="RYS82327.1"/>
    </source>
</evidence>
<dbReference type="PROSITE" id="PS00729">
    <property type="entry name" value="AP_NUCLEASE_F2_1"/>
    <property type="match status" value="1"/>
</dbReference>
<dbReference type="PROSITE" id="PS00730">
    <property type="entry name" value="AP_NUCLEASE_F2_2"/>
    <property type="match status" value="1"/>
</dbReference>
<dbReference type="PROSITE" id="PS51432">
    <property type="entry name" value="AP_NUCLEASE_F2_4"/>
    <property type="match status" value="1"/>
</dbReference>
<dbReference type="HAMAP" id="MF_00152">
    <property type="entry name" value="Nfo"/>
    <property type="match status" value="1"/>
</dbReference>
<dbReference type="PANTHER" id="PTHR21445:SF0">
    <property type="entry name" value="APURINIC-APYRIMIDINIC ENDONUCLEASE"/>
    <property type="match status" value="1"/>
</dbReference>
<feature type="binding site" evidence="7">
    <location>
        <position position="181"/>
    </location>
    <ligand>
        <name>Zn(2+)</name>
        <dbReference type="ChEBI" id="CHEBI:29105"/>
        <label>3</label>
    </ligand>
</feature>
<dbReference type="Gene3D" id="3.20.20.150">
    <property type="entry name" value="Divalent-metal-dependent TIM barrel enzymes"/>
    <property type="match status" value="1"/>
</dbReference>
<keyword evidence="7" id="KW-0540">Nuclease</keyword>
<keyword evidence="2 7" id="KW-0479">Metal-binding</keyword>
<keyword evidence="3 7" id="KW-0227">DNA damage</keyword>
<dbReference type="AlphaFoldDB" id="A0A414U4L1"/>
<protein>
    <recommendedName>
        <fullName evidence="7">Probable endonuclease 4</fullName>
        <ecNumber evidence="7">3.1.21.2</ecNumber>
    </recommendedName>
    <alternativeName>
        <fullName evidence="7">Endodeoxyribonuclease IV</fullName>
    </alternativeName>
    <alternativeName>
        <fullName evidence="7">Endonuclease IV</fullName>
    </alternativeName>
</protein>
<dbReference type="PANTHER" id="PTHR21445">
    <property type="entry name" value="ENDONUCLEASE IV ENDODEOXYRIBONUCLEASE IV"/>
    <property type="match status" value="1"/>
</dbReference>
<dbReference type="InterPro" id="IPR001719">
    <property type="entry name" value="AP_endonuc_2"/>
</dbReference>
<keyword evidence="6 7" id="KW-0234">DNA repair</keyword>
<dbReference type="InterPro" id="IPR013022">
    <property type="entry name" value="Xyl_isomerase-like_TIM-brl"/>
</dbReference>
<dbReference type="GO" id="GO:0008081">
    <property type="term" value="F:phosphoric diester hydrolase activity"/>
    <property type="evidence" value="ECO:0007669"/>
    <property type="project" value="TreeGrafter"/>
</dbReference>
<dbReference type="GeneID" id="97329221"/>
<dbReference type="SMART" id="SM00518">
    <property type="entry name" value="AP2Ec"/>
    <property type="match status" value="1"/>
</dbReference>
<evidence type="ECO:0000256" key="2">
    <source>
        <dbReference type="ARBA" id="ARBA00022723"/>
    </source>
</evidence>
<dbReference type="EC" id="3.1.21.2" evidence="7"/>
<dbReference type="RefSeq" id="WP_009242309.1">
    <property type="nucleotide sequence ID" value="NZ_AP028249.1"/>
</dbReference>
<dbReference type="GO" id="GO:0003677">
    <property type="term" value="F:DNA binding"/>
    <property type="evidence" value="ECO:0007669"/>
    <property type="project" value="InterPro"/>
</dbReference>
<dbReference type="GO" id="GO:0003906">
    <property type="term" value="F:DNA-(apurinic or apyrimidinic site) endonuclease activity"/>
    <property type="evidence" value="ECO:0007669"/>
    <property type="project" value="TreeGrafter"/>
</dbReference>
<proteinExistence type="inferred from homology"/>
<dbReference type="InterPro" id="IPR018246">
    <property type="entry name" value="AP_endonuc_F2_Zn_BS"/>
</dbReference>
<feature type="binding site" evidence="7">
    <location>
        <position position="226"/>
    </location>
    <ligand>
        <name>Zn(2+)</name>
        <dbReference type="ChEBI" id="CHEBI:29105"/>
        <label>3</label>
    </ligand>
</feature>
<comment type="catalytic activity">
    <reaction evidence="7">
        <text>Endonucleolytic cleavage to 5'-phosphooligonucleotide end-products.</text>
        <dbReference type="EC" id="3.1.21.2"/>
    </reaction>
</comment>
<feature type="binding site" evidence="7">
    <location>
        <position position="258"/>
    </location>
    <ligand>
        <name>Zn(2+)</name>
        <dbReference type="ChEBI" id="CHEBI:29105"/>
        <label>2</label>
    </ligand>
</feature>
<dbReference type="FunFam" id="3.20.20.150:FF:000001">
    <property type="entry name" value="Probable endonuclease 4"/>
    <property type="match status" value="1"/>
</dbReference>
<dbReference type="GO" id="GO:0006284">
    <property type="term" value="P:base-excision repair"/>
    <property type="evidence" value="ECO:0007669"/>
    <property type="project" value="TreeGrafter"/>
</dbReference>
<dbReference type="InterPro" id="IPR036237">
    <property type="entry name" value="Xyl_isomerase-like_sf"/>
</dbReference>
<sequence length="303" mass="34090">MKIGSHVGMSGKEMLLGSAKEAVSYGADTFMFYTGAPQNTRRKEIEELNIDPAWEYMKEHGIQEIIVHAPYIINLGNAVKPETFSLAVEFLAKEIDRTVSCRSHTLILHPGAHVGEGVSIGTEQIIKGLNEVLTQDMDCCVALETMAGKGSEIGRTFEELARIYDGVKYSDKLRVCFDTCHTSDSGYDIIHHFDDVIEEFDRIIGKDQIAVFHINDSKNVPGAAKDRHENIGFGHIGFEAINYIVHHADFRDVPKILETPYIPSVENPKKSYAPYKYEIEMLRAGKFDPDMKERIVKEHEKSV</sequence>
<dbReference type="NCBIfam" id="NF002196">
    <property type="entry name" value="PRK01060.1-1"/>
    <property type="match status" value="1"/>
</dbReference>
<dbReference type="Pfam" id="PF01261">
    <property type="entry name" value="AP_endonuc_2"/>
    <property type="match status" value="1"/>
</dbReference>